<proteinExistence type="predicted"/>
<dbReference type="EMBL" id="JAFBMS010000005">
    <property type="protein sequence ID" value="KAG9352312.1"/>
    <property type="molecule type" value="Genomic_DNA"/>
</dbReference>
<protein>
    <submittedName>
        <fullName evidence="1">Uncharacterized protein</fullName>
    </submittedName>
</protein>
<accession>A0A8T2PN18</accession>
<keyword evidence="2" id="KW-1185">Reference proteome</keyword>
<reference evidence="1" key="1">
    <citation type="thesis" date="2021" institute="BYU ScholarsArchive" country="Provo, UT, USA">
        <title>Applications of and Algorithms for Genome Assembly and Genomic Analyses with an Emphasis on Marine Teleosts.</title>
        <authorList>
            <person name="Pickett B.D."/>
        </authorList>
    </citation>
    <scope>NUCLEOTIDE SEQUENCE</scope>
    <source>
        <strain evidence="1">HI-2016</strain>
    </source>
</reference>
<comment type="caution">
    <text evidence="1">The sequence shown here is derived from an EMBL/GenBank/DDBJ whole genome shotgun (WGS) entry which is preliminary data.</text>
</comment>
<organism evidence="1 2">
    <name type="scientific">Albula glossodonta</name>
    <name type="common">roundjaw bonefish</name>
    <dbReference type="NCBI Taxonomy" id="121402"/>
    <lineage>
        <taxon>Eukaryota</taxon>
        <taxon>Metazoa</taxon>
        <taxon>Chordata</taxon>
        <taxon>Craniata</taxon>
        <taxon>Vertebrata</taxon>
        <taxon>Euteleostomi</taxon>
        <taxon>Actinopterygii</taxon>
        <taxon>Neopterygii</taxon>
        <taxon>Teleostei</taxon>
        <taxon>Albuliformes</taxon>
        <taxon>Albulidae</taxon>
        <taxon>Albula</taxon>
    </lineage>
</organism>
<dbReference type="Proteomes" id="UP000824540">
    <property type="component" value="Unassembled WGS sequence"/>
</dbReference>
<gene>
    <name evidence="1" type="ORF">JZ751_020725</name>
</gene>
<name>A0A8T2PN18_9TELE</name>
<sequence length="60" mass="7079">MNAYACKWYVRCQVSEFFITSNEKPLMAAACQWWGMRVMAIFTRSRKYEVHKHPGPVLPL</sequence>
<evidence type="ECO:0000313" key="1">
    <source>
        <dbReference type="EMBL" id="KAG9352312.1"/>
    </source>
</evidence>
<evidence type="ECO:0000313" key="2">
    <source>
        <dbReference type="Proteomes" id="UP000824540"/>
    </source>
</evidence>
<dbReference type="AlphaFoldDB" id="A0A8T2PN18"/>